<reference evidence="1" key="1">
    <citation type="submission" date="2014-11" db="EMBL/GenBank/DDBJ databases">
        <authorList>
            <person name="Amaro Gonzalez C."/>
        </authorList>
    </citation>
    <scope>NUCLEOTIDE SEQUENCE</scope>
</reference>
<proteinExistence type="predicted"/>
<organism evidence="1">
    <name type="scientific">Anguilla anguilla</name>
    <name type="common">European freshwater eel</name>
    <name type="synonym">Muraena anguilla</name>
    <dbReference type="NCBI Taxonomy" id="7936"/>
    <lineage>
        <taxon>Eukaryota</taxon>
        <taxon>Metazoa</taxon>
        <taxon>Chordata</taxon>
        <taxon>Craniata</taxon>
        <taxon>Vertebrata</taxon>
        <taxon>Euteleostomi</taxon>
        <taxon>Actinopterygii</taxon>
        <taxon>Neopterygii</taxon>
        <taxon>Teleostei</taxon>
        <taxon>Anguilliformes</taxon>
        <taxon>Anguillidae</taxon>
        <taxon>Anguilla</taxon>
    </lineage>
</organism>
<sequence length="30" mass="3572">MSPHKKLRKPKTITTVHRHRPLLFKSPHIS</sequence>
<reference evidence="1" key="2">
    <citation type="journal article" date="2015" name="Fish Shellfish Immunol.">
        <title>Early steps in the European eel (Anguilla anguilla)-Vibrio vulnificus interaction in the gills: Role of the RtxA13 toxin.</title>
        <authorList>
            <person name="Callol A."/>
            <person name="Pajuelo D."/>
            <person name="Ebbesson L."/>
            <person name="Teles M."/>
            <person name="MacKenzie S."/>
            <person name="Amaro C."/>
        </authorList>
    </citation>
    <scope>NUCLEOTIDE SEQUENCE</scope>
</reference>
<accession>A0A0E9W5K6</accession>
<dbReference type="AlphaFoldDB" id="A0A0E9W5K6"/>
<protein>
    <submittedName>
        <fullName evidence="1">Uncharacterized protein</fullName>
    </submittedName>
</protein>
<name>A0A0E9W5K6_ANGAN</name>
<evidence type="ECO:0000313" key="1">
    <source>
        <dbReference type="EMBL" id="JAH84855.1"/>
    </source>
</evidence>
<dbReference type="EMBL" id="GBXM01023722">
    <property type="protein sequence ID" value="JAH84855.1"/>
    <property type="molecule type" value="Transcribed_RNA"/>
</dbReference>